<evidence type="ECO:0008006" key="6">
    <source>
        <dbReference type="Google" id="ProtNLM"/>
    </source>
</evidence>
<keyword evidence="5" id="KW-1185">Reference proteome</keyword>
<feature type="coiled-coil region" evidence="3">
    <location>
        <begin position="98"/>
        <end position="153"/>
    </location>
</feature>
<reference evidence="4 5" key="1">
    <citation type="journal article" date="2023" name="Plants (Basel)">
        <title>Bridging the Gap: Combining Genomics and Transcriptomics Approaches to Understand Stylosanthes scabra, an Orphan Legume from the Brazilian Caatinga.</title>
        <authorList>
            <person name="Ferreira-Neto J.R.C."/>
            <person name="da Silva M.D."/>
            <person name="Binneck E."/>
            <person name="de Melo N.F."/>
            <person name="da Silva R.H."/>
            <person name="de Melo A.L.T.M."/>
            <person name="Pandolfi V."/>
            <person name="Bustamante F.O."/>
            <person name="Brasileiro-Vidal A.C."/>
            <person name="Benko-Iseppon A.M."/>
        </authorList>
    </citation>
    <scope>NUCLEOTIDE SEQUENCE [LARGE SCALE GENOMIC DNA]</scope>
    <source>
        <tissue evidence="4">Leaves</tissue>
    </source>
</reference>
<dbReference type="PANTHER" id="PTHR32054">
    <property type="entry name" value="HEAVY CHAIN, PUTATIVE, EXPRESSED-RELATED-RELATED"/>
    <property type="match status" value="1"/>
</dbReference>
<dbReference type="PANTHER" id="PTHR32054:SF23">
    <property type="entry name" value="WEB FAMILY PLANT PROTEIN"/>
    <property type="match status" value="1"/>
</dbReference>
<sequence length="252" mass="28381">MSALLWGFSQGVRIGVSGEARSRTKTHNHSTLMEMESSEGKLVIMGRVEIDTRAPFKSVKEAVSLFGEKVLVGEIYANKLKEVKIEGSETGNAAQSKIGALISELEETKQSLEKAREEAKSMAQRIKLLRKELEHTKKELEEAKARESKLLQQKDCDPEIEDLKFISNGIASNVEIKTQVQADEEAAEFPKRRYVKFASPHALAQVIPNREHEKILERPPSIKKGKKKPVMPLLGWFFSKKKETQELDSPRA</sequence>
<keyword evidence="2 3" id="KW-0175">Coiled coil</keyword>
<accession>A0ABU6W6L9</accession>
<dbReference type="Proteomes" id="UP001341840">
    <property type="component" value="Unassembled WGS sequence"/>
</dbReference>
<evidence type="ECO:0000256" key="2">
    <source>
        <dbReference type="ARBA" id="ARBA00023054"/>
    </source>
</evidence>
<organism evidence="4 5">
    <name type="scientific">Stylosanthes scabra</name>
    <dbReference type="NCBI Taxonomy" id="79078"/>
    <lineage>
        <taxon>Eukaryota</taxon>
        <taxon>Viridiplantae</taxon>
        <taxon>Streptophyta</taxon>
        <taxon>Embryophyta</taxon>
        <taxon>Tracheophyta</taxon>
        <taxon>Spermatophyta</taxon>
        <taxon>Magnoliopsida</taxon>
        <taxon>eudicotyledons</taxon>
        <taxon>Gunneridae</taxon>
        <taxon>Pentapetalae</taxon>
        <taxon>rosids</taxon>
        <taxon>fabids</taxon>
        <taxon>Fabales</taxon>
        <taxon>Fabaceae</taxon>
        <taxon>Papilionoideae</taxon>
        <taxon>50 kb inversion clade</taxon>
        <taxon>dalbergioids sensu lato</taxon>
        <taxon>Dalbergieae</taxon>
        <taxon>Pterocarpus clade</taxon>
        <taxon>Stylosanthes</taxon>
    </lineage>
</organism>
<protein>
    <recommendedName>
        <fullName evidence="6">WEB family protein</fullName>
    </recommendedName>
</protein>
<dbReference type="EMBL" id="JASCZI010181301">
    <property type="protein sequence ID" value="MED6181414.1"/>
    <property type="molecule type" value="Genomic_DNA"/>
</dbReference>
<gene>
    <name evidence="4" type="ORF">PIB30_019129</name>
</gene>
<evidence type="ECO:0000256" key="1">
    <source>
        <dbReference type="ARBA" id="ARBA00005485"/>
    </source>
</evidence>
<comment type="caution">
    <text evidence="4">The sequence shown here is derived from an EMBL/GenBank/DDBJ whole genome shotgun (WGS) entry which is preliminary data.</text>
</comment>
<name>A0ABU6W6L9_9FABA</name>
<evidence type="ECO:0000313" key="4">
    <source>
        <dbReference type="EMBL" id="MED6181414.1"/>
    </source>
</evidence>
<evidence type="ECO:0000313" key="5">
    <source>
        <dbReference type="Proteomes" id="UP001341840"/>
    </source>
</evidence>
<evidence type="ECO:0000256" key="3">
    <source>
        <dbReference type="SAM" id="Coils"/>
    </source>
</evidence>
<proteinExistence type="inferred from homology"/>
<comment type="similarity">
    <text evidence="1">Belongs to the WEB family.</text>
</comment>